<accession>A0A512NC40</accession>
<protein>
    <submittedName>
        <fullName evidence="2">Uncharacterized protein</fullName>
    </submittedName>
</protein>
<evidence type="ECO:0000313" key="2">
    <source>
        <dbReference type="EMBL" id="GEP56516.1"/>
    </source>
</evidence>
<comment type="caution">
    <text evidence="2">The sequence shown here is derived from an EMBL/GenBank/DDBJ whole genome shotgun (WGS) entry which is preliminary data.</text>
</comment>
<keyword evidence="1" id="KW-0732">Signal</keyword>
<dbReference type="OrthoDB" id="7375342at2"/>
<evidence type="ECO:0000256" key="1">
    <source>
        <dbReference type="SAM" id="SignalP"/>
    </source>
</evidence>
<dbReference type="EMBL" id="BKAJ01000066">
    <property type="protein sequence ID" value="GEP56516.1"/>
    <property type="molecule type" value="Genomic_DNA"/>
</dbReference>
<proteinExistence type="predicted"/>
<reference evidence="2 3" key="1">
    <citation type="submission" date="2019-07" db="EMBL/GenBank/DDBJ databases">
        <title>Whole genome shotgun sequence of Reyranella soli NBRC 108950.</title>
        <authorList>
            <person name="Hosoyama A."/>
            <person name="Uohara A."/>
            <person name="Ohji S."/>
            <person name="Ichikawa N."/>
        </authorList>
    </citation>
    <scope>NUCLEOTIDE SEQUENCE [LARGE SCALE GENOMIC DNA]</scope>
    <source>
        <strain evidence="2 3">NBRC 108950</strain>
    </source>
</reference>
<organism evidence="2 3">
    <name type="scientific">Reyranella soli</name>
    <dbReference type="NCBI Taxonomy" id="1230389"/>
    <lineage>
        <taxon>Bacteria</taxon>
        <taxon>Pseudomonadati</taxon>
        <taxon>Pseudomonadota</taxon>
        <taxon>Alphaproteobacteria</taxon>
        <taxon>Hyphomicrobiales</taxon>
        <taxon>Reyranellaceae</taxon>
        <taxon>Reyranella</taxon>
    </lineage>
</organism>
<dbReference type="Proteomes" id="UP000321058">
    <property type="component" value="Unassembled WGS sequence"/>
</dbReference>
<feature type="chain" id="PRO_5022197294" evidence="1">
    <location>
        <begin position="23"/>
        <end position="192"/>
    </location>
</feature>
<keyword evidence="3" id="KW-1185">Reference proteome</keyword>
<sequence>MRGLRLGTFGFMGGLAALTMMAAAAPAQTPRSSIDMQSSQPVPEFKDPKTGQIWTPLNVGQQSGPPTPQDLAFDPLSQAVYVKGVVTQKPSIVPLSSVPITAGPTVPIVNIGDATLSAIPGKRWQVVLYLQNNSASTVVPLLTCRFTNSSRLVEETHVLVPAVGAGLRVGMIIYGPKTDLFVDRANCGVKSP</sequence>
<feature type="signal peptide" evidence="1">
    <location>
        <begin position="1"/>
        <end position="22"/>
    </location>
</feature>
<gene>
    <name evidence="2" type="ORF">RSO01_36820</name>
</gene>
<dbReference type="RefSeq" id="WP_147150598.1">
    <property type="nucleotide sequence ID" value="NZ_BKAJ01000066.1"/>
</dbReference>
<dbReference type="AlphaFoldDB" id="A0A512NC40"/>
<evidence type="ECO:0000313" key="3">
    <source>
        <dbReference type="Proteomes" id="UP000321058"/>
    </source>
</evidence>
<name>A0A512NC40_9HYPH</name>